<dbReference type="OrthoDB" id="67682at2759"/>
<dbReference type="GO" id="GO:0016020">
    <property type="term" value="C:membrane"/>
    <property type="evidence" value="ECO:0007669"/>
    <property type="project" value="UniProtKB-SubCell"/>
</dbReference>
<dbReference type="Proteomes" id="UP000192578">
    <property type="component" value="Unassembled WGS sequence"/>
</dbReference>
<dbReference type="EMBL" id="MTYJ01000025">
    <property type="protein sequence ID" value="OQV21142.1"/>
    <property type="molecule type" value="Genomic_DNA"/>
</dbReference>
<comment type="caution">
    <text evidence="5">The sequence shown here is derived from an EMBL/GenBank/DDBJ whole genome shotgun (WGS) entry which is preliminary data.</text>
</comment>
<keyword evidence="3" id="KW-1133">Transmembrane helix</keyword>
<dbReference type="Pfam" id="PF10256">
    <property type="entry name" value="Erf4"/>
    <property type="match status" value="1"/>
</dbReference>
<dbReference type="InterPro" id="IPR019383">
    <property type="entry name" value="Golgin_A_7/ERF4"/>
</dbReference>
<sequence length="199" mass="22818">MTVTVGPVQTGRIVGRYLAKDHAAHAQERMEMDDNIYEEHIEIDTIQPYEGNSQDLPQISPEPVVVRGTGNLTIFGLNNRFDLSFQPALTSKVAPEEYKASITRINNILHRALPMSVKWLICGCFCCCCTLGCSLWPVICLRRRTRTVIEKALDYENQRLYNRLGLHWRLAKQKRDATGMLEYVLLIEFLPKIPLMRPD</sequence>
<organism evidence="5 6">
    <name type="scientific">Hypsibius exemplaris</name>
    <name type="common">Freshwater tardigrade</name>
    <dbReference type="NCBI Taxonomy" id="2072580"/>
    <lineage>
        <taxon>Eukaryota</taxon>
        <taxon>Metazoa</taxon>
        <taxon>Ecdysozoa</taxon>
        <taxon>Tardigrada</taxon>
        <taxon>Eutardigrada</taxon>
        <taxon>Parachela</taxon>
        <taxon>Hypsibioidea</taxon>
        <taxon>Hypsibiidae</taxon>
        <taxon>Hypsibius</taxon>
    </lineage>
</organism>
<protein>
    <submittedName>
        <fullName evidence="5">Cysteine-rich hydrophobic domain-containing protein 2</fullName>
    </submittedName>
</protein>
<keyword evidence="2 3" id="KW-0472">Membrane</keyword>
<evidence type="ECO:0000313" key="5">
    <source>
        <dbReference type="EMBL" id="OQV21142.1"/>
    </source>
</evidence>
<name>A0A1W0X1H5_HYPEX</name>
<keyword evidence="6" id="KW-1185">Reference proteome</keyword>
<gene>
    <name evidence="5" type="ORF">BV898_04904</name>
</gene>
<comment type="subcellular location">
    <subcellularLocation>
        <location evidence="1">Membrane</location>
    </subcellularLocation>
</comment>
<feature type="domain" description="Golgin subfamily A member 7/ERF4" evidence="4">
    <location>
        <begin position="80"/>
        <end position="168"/>
    </location>
</feature>
<dbReference type="PANTHER" id="PTHR13005">
    <property type="entry name" value="CYSTEINE-RICH HYDROPHOBIC DOMAIN PROTEIN BRAIN X-LINKED PROTEIN"/>
    <property type="match status" value="1"/>
</dbReference>
<accession>A0A1W0X1H5</accession>
<evidence type="ECO:0000313" key="6">
    <source>
        <dbReference type="Proteomes" id="UP000192578"/>
    </source>
</evidence>
<evidence type="ECO:0000256" key="2">
    <source>
        <dbReference type="ARBA" id="ARBA00023136"/>
    </source>
</evidence>
<dbReference type="AlphaFoldDB" id="A0A1W0X1H5"/>
<dbReference type="InterPro" id="IPR039735">
    <property type="entry name" value="CHIC1/2"/>
</dbReference>
<evidence type="ECO:0000256" key="1">
    <source>
        <dbReference type="ARBA" id="ARBA00004370"/>
    </source>
</evidence>
<dbReference type="PANTHER" id="PTHR13005:SF4">
    <property type="entry name" value="CYSTEINE-RICH HYDROPHOBIC PROTEIN"/>
    <property type="match status" value="1"/>
</dbReference>
<evidence type="ECO:0000256" key="3">
    <source>
        <dbReference type="SAM" id="Phobius"/>
    </source>
</evidence>
<reference evidence="6" key="1">
    <citation type="submission" date="2017-01" db="EMBL/GenBank/DDBJ databases">
        <title>Comparative genomics of anhydrobiosis in the tardigrade Hypsibius dujardini.</title>
        <authorList>
            <person name="Yoshida Y."/>
            <person name="Koutsovoulos G."/>
            <person name="Laetsch D."/>
            <person name="Stevens L."/>
            <person name="Kumar S."/>
            <person name="Horikawa D."/>
            <person name="Ishino K."/>
            <person name="Komine S."/>
            <person name="Tomita M."/>
            <person name="Blaxter M."/>
            <person name="Arakawa K."/>
        </authorList>
    </citation>
    <scope>NUCLEOTIDE SEQUENCE [LARGE SCALE GENOMIC DNA]</scope>
    <source>
        <strain evidence="6">Z151</strain>
    </source>
</reference>
<proteinExistence type="predicted"/>
<feature type="transmembrane region" description="Helical" evidence="3">
    <location>
        <begin position="119"/>
        <end position="139"/>
    </location>
</feature>
<keyword evidence="3" id="KW-0812">Transmembrane</keyword>
<evidence type="ECO:0000259" key="4">
    <source>
        <dbReference type="Pfam" id="PF10256"/>
    </source>
</evidence>